<feature type="region of interest" description="Disordered" evidence="1">
    <location>
        <begin position="155"/>
        <end position="189"/>
    </location>
</feature>
<evidence type="ECO:0000313" key="2">
    <source>
        <dbReference type="EMBL" id="BAM79017.1"/>
    </source>
</evidence>
<evidence type="ECO:0000256" key="1">
    <source>
        <dbReference type="SAM" id="MobiDB-lite"/>
    </source>
</evidence>
<reference evidence="2 3" key="1">
    <citation type="journal article" date="2004" name="Nature">
        <title>Genome sequence of the ultrasmall unicellular red alga Cyanidioschyzon merolae 10D.</title>
        <authorList>
            <person name="Matsuzaki M."/>
            <person name="Misumi O."/>
            <person name="Shin-i T."/>
            <person name="Maruyama S."/>
            <person name="Takahara M."/>
            <person name="Miyagishima S."/>
            <person name="Mori T."/>
            <person name="Nishida K."/>
            <person name="Yagisawa F."/>
            <person name="Nishida K."/>
            <person name="Yoshida Y."/>
            <person name="Nishimura Y."/>
            <person name="Nakao S."/>
            <person name="Kobayashi T."/>
            <person name="Momoyama Y."/>
            <person name="Higashiyama T."/>
            <person name="Minoda A."/>
            <person name="Sano M."/>
            <person name="Nomoto H."/>
            <person name="Oishi K."/>
            <person name="Hayashi H."/>
            <person name="Ohta F."/>
            <person name="Nishizaka S."/>
            <person name="Haga S."/>
            <person name="Miura S."/>
            <person name="Morishita T."/>
            <person name="Kabeya Y."/>
            <person name="Terasawa K."/>
            <person name="Suzuki Y."/>
            <person name="Ishii Y."/>
            <person name="Asakawa S."/>
            <person name="Takano H."/>
            <person name="Ohta N."/>
            <person name="Kuroiwa H."/>
            <person name="Tanaka K."/>
            <person name="Shimizu N."/>
            <person name="Sugano S."/>
            <person name="Sato N."/>
            <person name="Nozaki H."/>
            <person name="Ogasawara N."/>
            <person name="Kohara Y."/>
            <person name="Kuroiwa T."/>
        </authorList>
    </citation>
    <scope>NUCLEOTIDE SEQUENCE [LARGE SCALE GENOMIC DNA]</scope>
    <source>
        <strain evidence="2 3">10D</strain>
    </source>
</reference>
<name>M1VAA3_CYAM1</name>
<dbReference type="EMBL" id="AP006485">
    <property type="protein sequence ID" value="BAM79017.1"/>
    <property type="molecule type" value="Genomic_DNA"/>
</dbReference>
<dbReference type="HOGENOM" id="CLU_916318_0_0_1"/>
<protein>
    <submittedName>
        <fullName evidence="2">Uncharacterized protein</fullName>
    </submittedName>
</protein>
<proteinExistence type="predicted"/>
<gene>
    <name evidence="2" type="ORF">CYME_CMC079C</name>
</gene>
<evidence type="ECO:0000313" key="3">
    <source>
        <dbReference type="Proteomes" id="UP000007014"/>
    </source>
</evidence>
<dbReference type="AlphaFoldDB" id="M1VAA3"/>
<dbReference type="GeneID" id="16992468"/>
<dbReference type="Gramene" id="CMC079CT">
    <property type="protein sequence ID" value="CMC079CT"/>
    <property type="gene ID" value="CMC079C"/>
</dbReference>
<reference evidence="2 3" key="2">
    <citation type="journal article" date="2007" name="BMC Biol.">
        <title>A 100%-complete sequence reveals unusually simple genomic features in the hot-spring red alga Cyanidioschyzon merolae.</title>
        <authorList>
            <person name="Nozaki H."/>
            <person name="Takano H."/>
            <person name="Misumi O."/>
            <person name="Terasawa K."/>
            <person name="Matsuzaki M."/>
            <person name="Maruyama S."/>
            <person name="Nishida K."/>
            <person name="Yagisawa F."/>
            <person name="Yoshida Y."/>
            <person name="Fujiwara T."/>
            <person name="Takio S."/>
            <person name="Tamura K."/>
            <person name="Chung S.J."/>
            <person name="Nakamura S."/>
            <person name="Kuroiwa H."/>
            <person name="Tanaka K."/>
            <person name="Sato N."/>
            <person name="Kuroiwa T."/>
        </authorList>
    </citation>
    <scope>NUCLEOTIDE SEQUENCE [LARGE SCALE GENOMIC DNA]</scope>
    <source>
        <strain evidence="2 3">10D</strain>
    </source>
</reference>
<dbReference type="RefSeq" id="XP_005535303.1">
    <property type="nucleotide sequence ID" value="XM_005535246.1"/>
</dbReference>
<dbReference type="KEGG" id="cme:CYME_CMC079C"/>
<sequence>MTNDANHLESNCVEEQVQQSLREPWWWLRWRDTPRQQLRGTLFVYTATCPDEKIQRERGFAADHEQVYAFVSFGPEVETDPREHVVEIVKALTSMRSFVETLERTLFEDEDSEPAARTYTHDEPCSVAHHSADADQQFLVETVRHDRIAAAYSSMSQEMHTAPEGARPDCFSKGTSQDHETDTSQPILRKKDETDTWVVALGPDHLVASHTLAACGCALFLGLEWDFRACRSRSDDDFRIMELFQEDLKSRVTWLAPRLGLQHKHACSAQCKDQARNRDSSWDVLLREWLPQAIPGGPRHPQAM</sequence>
<dbReference type="Proteomes" id="UP000007014">
    <property type="component" value="Chromosome 3"/>
</dbReference>
<keyword evidence="3" id="KW-1185">Reference proteome</keyword>
<organism evidence="2 3">
    <name type="scientific">Cyanidioschyzon merolae (strain NIES-3377 / 10D)</name>
    <name type="common">Unicellular red alga</name>
    <dbReference type="NCBI Taxonomy" id="280699"/>
    <lineage>
        <taxon>Eukaryota</taxon>
        <taxon>Rhodophyta</taxon>
        <taxon>Bangiophyceae</taxon>
        <taxon>Cyanidiales</taxon>
        <taxon>Cyanidiaceae</taxon>
        <taxon>Cyanidioschyzon</taxon>
    </lineage>
</organism>
<accession>M1VAA3</accession>